<evidence type="ECO:0000313" key="4">
    <source>
        <dbReference type="WBParaSite" id="Csp11.Scaffold630.g16885.t1"/>
    </source>
</evidence>
<sequence>MVQHRLLVILVAIILVAKASAISLQQAGTYAVPITIGAIALVTVIVIVAVVLFIKKNKKPESSSPKKSDKVVKMEDGMVEIELDSQPGTQHATPRR</sequence>
<evidence type="ECO:0000256" key="1">
    <source>
        <dbReference type="SAM" id="Phobius"/>
    </source>
</evidence>
<evidence type="ECO:0000313" key="3">
    <source>
        <dbReference type="Proteomes" id="UP000095282"/>
    </source>
</evidence>
<keyword evidence="3" id="KW-1185">Reference proteome</keyword>
<keyword evidence="1" id="KW-0812">Transmembrane</keyword>
<dbReference type="STRING" id="1561998.A0A1I7UKJ3"/>
<keyword evidence="2" id="KW-0732">Signal</keyword>
<keyword evidence="1" id="KW-1133">Transmembrane helix</keyword>
<accession>A0A1I7UKJ3</accession>
<organism evidence="3 4">
    <name type="scientific">Caenorhabditis tropicalis</name>
    <dbReference type="NCBI Taxonomy" id="1561998"/>
    <lineage>
        <taxon>Eukaryota</taxon>
        <taxon>Metazoa</taxon>
        <taxon>Ecdysozoa</taxon>
        <taxon>Nematoda</taxon>
        <taxon>Chromadorea</taxon>
        <taxon>Rhabditida</taxon>
        <taxon>Rhabditina</taxon>
        <taxon>Rhabditomorpha</taxon>
        <taxon>Rhabditoidea</taxon>
        <taxon>Rhabditidae</taxon>
        <taxon>Peloderinae</taxon>
        <taxon>Caenorhabditis</taxon>
    </lineage>
</organism>
<keyword evidence="1" id="KW-0472">Membrane</keyword>
<proteinExistence type="predicted"/>
<feature type="signal peptide" evidence="2">
    <location>
        <begin position="1"/>
        <end position="21"/>
    </location>
</feature>
<feature type="transmembrane region" description="Helical" evidence="1">
    <location>
        <begin position="31"/>
        <end position="54"/>
    </location>
</feature>
<dbReference type="Proteomes" id="UP000095282">
    <property type="component" value="Unplaced"/>
</dbReference>
<dbReference type="eggNOG" id="KOG0619">
    <property type="taxonomic scope" value="Eukaryota"/>
</dbReference>
<dbReference type="AlphaFoldDB" id="A0A1I7UKJ3"/>
<protein>
    <submittedName>
        <fullName evidence="4">Uncharacterized protein</fullName>
    </submittedName>
</protein>
<name>A0A1I7UKJ3_9PELO</name>
<evidence type="ECO:0000256" key="2">
    <source>
        <dbReference type="SAM" id="SignalP"/>
    </source>
</evidence>
<reference evidence="4" key="1">
    <citation type="submission" date="2016-11" db="UniProtKB">
        <authorList>
            <consortium name="WormBaseParasite"/>
        </authorList>
    </citation>
    <scope>IDENTIFICATION</scope>
</reference>
<dbReference type="WBParaSite" id="Csp11.Scaffold630.g16885.t1">
    <property type="protein sequence ID" value="Csp11.Scaffold630.g16885.t1"/>
    <property type="gene ID" value="Csp11.Scaffold630.g16885"/>
</dbReference>
<feature type="chain" id="PRO_5009309117" evidence="2">
    <location>
        <begin position="22"/>
        <end position="96"/>
    </location>
</feature>